<dbReference type="SMART" id="SM00345">
    <property type="entry name" value="HTH_GNTR"/>
    <property type="match status" value="1"/>
</dbReference>
<dbReference type="CDD" id="cd07377">
    <property type="entry name" value="WHTH_GntR"/>
    <property type="match status" value="1"/>
</dbReference>
<keyword evidence="1" id="KW-0805">Transcription regulation</keyword>
<dbReference type="Pfam" id="PF07729">
    <property type="entry name" value="FCD"/>
    <property type="match status" value="1"/>
</dbReference>
<accession>A0A9D2RP87</accession>
<dbReference type="PANTHER" id="PTHR43537">
    <property type="entry name" value="TRANSCRIPTIONAL REGULATOR, GNTR FAMILY"/>
    <property type="match status" value="1"/>
</dbReference>
<gene>
    <name evidence="5" type="ORF">H9786_04140</name>
</gene>
<dbReference type="InterPro" id="IPR008920">
    <property type="entry name" value="TF_FadR/GntR_C"/>
</dbReference>
<dbReference type="GO" id="GO:0003677">
    <property type="term" value="F:DNA binding"/>
    <property type="evidence" value="ECO:0007669"/>
    <property type="project" value="UniProtKB-KW"/>
</dbReference>
<reference evidence="5" key="2">
    <citation type="submission" date="2021-04" db="EMBL/GenBank/DDBJ databases">
        <authorList>
            <person name="Gilroy R."/>
        </authorList>
    </citation>
    <scope>NUCLEOTIDE SEQUENCE</scope>
    <source>
        <strain evidence="5">ChiHjej13B12-24818</strain>
    </source>
</reference>
<protein>
    <submittedName>
        <fullName evidence="5">FadR family transcriptional regulator</fullName>
    </submittedName>
</protein>
<dbReference type="SUPFAM" id="SSF48008">
    <property type="entry name" value="GntR ligand-binding domain-like"/>
    <property type="match status" value="1"/>
</dbReference>
<dbReference type="PROSITE" id="PS50949">
    <property type="entry name" value="HTH_GNTR"/>
    <property type="match status" value="1"/>
</dbReference>
<evidence type="ECO:0000256" key="2">
    <source>
        <dbReference type="ARBA" id="ARBA00023125"/>
    </source>
</evidence>
<reference evidence="5" key="1">
    <citation type="journal article" date="2021" name="PeerJ">
        <title>Extensive microbial diversity within the chicken gut microbiome revealed by metagenomics and culture.</title>
        <authorList>
            <person name="Gilroy R."/>
            <person name="Ravi A."/>
            <person name="Getino M."/>
            <person name="Pursley I."/>
            <person name="Horton D.L."/>
            <person name="Alikhan N.F."/>
            <person name="Baker D."/>
            <person name="Gharbi K."/>
            <person name="Hall N."/>
            <person name="Watson M."/>
            <person name="Adriaenssens E.M."/>
            <person name="Foster-Nyarko E."/>
            <person name="Jarju S."/>
            <person name="Secka A."/>
            <person name="Antonio M."/>
            <person name="Oren A."/>
            <person name="Chaudhuri R.R."/>
            <person name="La Ragione R."/>
            <person name="Hildebrand F."/>
            <person name="Pallen M.J."/>
        </authorList>
    </citation>
    <scope>NUCLEOTIDE SEQUENCE</scope>
    <source>
        <strain evidence="5">ChiHjej13B12-24818</strain>
    </source>
</reference>
<feature type="domain" description="HTH gntR-type" evidence="4">
    <location>
        <begin position="5"/>
        <end position="73"/>
    </location>
</feature>
<sequence length="230" mass="25028">MSIVHAVTDRAIDAIKQMIIDGSLAPGDRLPPEKELAERVGVSRNSLREAVKALSVIRVLDVRQGDGTYVTSLAPNLLVEALGFVLDLHQGSGEGDVLEVRRLLEPTAVEQACPHLSEQDFARLEQLMVDLTEHSTVEDLVEADIAFHQLINSRCPNAYLTSMLEGLASATARARVWRGLTEDHAVDRTLSEHRRILDALRAGRGDLARVHAAAHIGGVESWIQKGADGV</sequence>
<comment type="caution">
    <text evidence="5">The sequence shown here is derived from an EMBL/GenBank/DDBJ whole genome shotgun (WGS) entry which is preliminary data.</text>
</comment>
<dbReference type="GO" id="GO:0003700">
    <property type="term" value="F:DNA-binding transcription factor activity"/>
    <property type="evidence" value="ECO:0007669"/>
    <property type="project" value="InterPro"/>
</dbReference>
<dbReference type="Proteomes" id="UP000823823">
    <property type="component" value="Unassembled WGS sequence"/>
</dbReference>
<dbReference type="PANTHER" id="PTHR43537:SF5">
    <property type="entry name" value="UXU OPERON TRANSCRIPTIONAL REGULATOR"/>
    <property type="match status" value="1"/>
</dbReference>
<proteinExistence type="predicted"/>
<dbReference type="InterPro" id="IPR036390">
    <property type="entry name" value="WH_DNA-bd_sf"/>
</dbReference>
<evidence type="ECO:0000259" key="4">
    <source>
        <dbReference type="PROSITE" id="PS50949"/>
    </source>
</evidence>
<dbReference type="Pfam" id="PF00392">
    <property type="entry name" value="GntR"/>
    <property type="match status" value="1"/>
</dbReference>
<dbReference type="Gene3D" id="1.10.10.10">
    <property type="entry name" value="Winged helix-like DNA-binding domain superfamily/Winged helix DNA-binding domain"/>
    <property type="match status" value="1"/>
</dbReference>
<dbReference type="EMBL" id="DWZH01000032">
    <property type="protein sequence ID" value="HJB09712.1"/>
    <property type="molecule type" value="Genomic_DNA"/>
</dbReference>
<organism evidence="5 6">
    <name type="scientific">Candidatus Brachybacterium merdavium</name>
    <dbReference type="NCBI Taxonomy" id="2838513"/>
    <lineage>
        <taxon>Bacteria</taxon>
        <taxon>Bacillati</taxon>
        <taxon>Actinomycetota</taxon>
        <taxon>Actinomycetes</taxon>
        <taxon>Micrococcales</taxon>
        <taxon>Dermabacteraceae</taxon>
        <taxon>Brachybacterium</taxon>
    </lineage>
</organism>
<dbReference type="SMART" id="SM00895">
    <property type="entry name" value="FCD"/>
    <property type="match status" value="1"/>
</dbReference>
<dbReference type="InterPro" id="IPR000524">
    <property type="entry name" value="Tscrpt_reg_HTH_GntR"/>
</dbReference>
<name>A0A9D2RP87_9MICO</name>
<dbReference type="AlphaFoldDB" id="A0A9D2RP87"/>
<keyword evidence="2" id="KW-0238">DNA-binding</keyword>
<dbReference type="PRINTS" id="PR00035">
    <property type="entry name" value="HTHGNTR"/>
</dbReference>
<dbReference type="InterPro" id="IPR036388">
    <property type="entry name" value="WH-like_DNA-bd_sf"/>
</dbReference>
<evidence type="ECO:0000256" key="3">
    <source>
        <dbReference type="ARBA" id="ARBA00023163"/>
    </source>
</evidence>
<dbReference type="InterPro" id="IPR011711">
    <property type="entry name" value="GntR_C"/>
</dbReference>
<dbReference type="Gene3D" id="1.20.120.530">
    <property type="entry name" value="GntR ligand-binding domain-like"/>
    <property type="match status" value="1"/>
</dbReference>
<evidence type="ECO:0000313" key="6">
    <source>
        <dbReference type="Proteomes" id="UP000823823"/>
    </source>
</evidence>
<evidence type="ECO:0000313" key="5">
    <source>
        <dbReference type="EMBL" id="HJB09712.1"/>
    </source>
</evidence>
<dbReference type="SUPFAM" id="SSF46785">
    <property type="entry name" value="Winged helix' DNA-binding domain"/>
    <property type="match status" value="1"/>
</dbReference>
<keyword evidence="3" id="KW-0804">Transcription</keyword>
<evidence type="ECO:0000256" key="1">
    <source>
        <dbReference type="ARBA" id="ARBA00023015"/>
    </source>
</evidence>